<reference evidence="3 4" key="1">
    <citation type="submission" date="2016-10" db="EMBL/GenBank/DDBJ databases">
        <authorList>
            <person name="de Groot N.N."/>
        </authorList>
    </citation>
    <scope>NUCLEOTIDE SEQUENCE [LARGE SCALE GENOMIC DNA]</scope>
    <source>
        <strain evidence="3 4">DSM 7343</strain>
    </source>
</reference>
<dbReference type="GO" id="GO:0006633">
    <property type="term" value="P:fatty acid biosynthetic process"/>
    <property type="evidence" value="ECO:0007669"/>
    <property type="project" value="TreeGrafter"/>
</dbReference>
<dbReference type="PANTHER" id="PTHR11712">
    <property type="entry name" value="POLYKETIDE SYNTHASE-RELATED"/>
    <property type="match status" value="1"/>
</dbReference>
<gene>
    <name evidence="3" type="ORF">SAMN05660420_00206</name>
</gene>
<dbReference type="RefSeq" id="WP_175498225.1">
    <property type="nucleotide sequence ID" value="NZ_FNQN01000001.1"/>
</dbReference>
<dbReference type="InterPro" id="IPR016039">
    <property type="entry name" value="Thiolase-like"/>
</dbReference>
<dbReference type="SUPFAM" id="SSF53901">
    <property type="entry name" value="Thiolase-like"/>
    <property type="match status" value="1"/>
</dbReference>
<organism evidence="3 4">
    <name type="scientific">Desulfuromusa kysingii</name>
    <dbReference type="NCBI Taxonomy" id="37625"/>
    <lineage>
        <taxon>Bacteria</taxon>
        <taxon>Pseudomonadati</taxon>
        <taxon>Thermodesulfobacteriota</taxon>
        <taxon>Desulfuromonadia</taxon>
        <taxon>Desulfuromonadales</taxon>
        <taxon>Geopsychrobacteraceae</taxon>
        <taxon>Desulfuromusa</taxon>
    </lineage>
</organism>
<feature type="domain" description="Beta-ketoacyl synthase-like N-terminal" evidence="2">
    <location>
        <begin position="53"/>
        <end position="227"/>
    </location>
</feature>
<dbReference type="AlphaFoldDB" id="A0A1H3VQ04"/>
<accession>A0A1H3VQ04</accession>
<dbReference type="Proteomes" id="UP000199409">
    <property type="component" value="Unassembled WGS sequence"/>
</dbReference>
<dbReference type="InterPro" id="IPR000794">
    <property type="entry name" value="Beta-ketoacyl_synthase"/>
</dbReference>
<name>A0A1H3VQ04_9BACT</name>
<dbReference type="GO" id="GO:0004315">
    <property type="term" value="F:3-oxoacyl-[acyl-carrier-protein] synthase activity"/>
    <property type="evidence" value="ECO:0007669"/>
    <property type="project" value="TreeGrafter"/>
</dbReference>
<dbReference type="EMBL" id="FNQN01000001">
    <property type="protein sequence ID" value="SDZ76761.1"/>
    <property type="molecule type" value="Genomic_DNA"/>
</dbReference>
<dbReference type="Gene3D" id="3.40.47.10">
    <property type="match status" value="1"/>
</dbReference>
<evidence type="ECO:0000256" key="1">
    <source>
        <dbReference type="ARBA" id="ARBA00022679"/>
    </source>
</evidence>
<keyword evidence="1" id="KW-0808">Transferase</keyword>
<keyword evidence="4" id="KW-1185">Reference proteome</keyword>
<dbReference type="STRING" id="37625.SAMN05660420_00206"/>
<evidence type="ECO:0000259" key="2">
    <source>
        <dbReference type="Pfam" id="PF00109"/>
    </source>
</evidence>
<proteinExistence type="predicted"/>
<evidence type="ECO:0000313" key="3">
    <source>
        <dbReference type="EMBL" id="SDZ76761.1"/>
    </source>
</evidence>
<dbReference type="InterPro" id="IPR014030">
    <property type="entry name" value="Ketoacyl_synth_N"/>
</dbReference>
<dbReference type="GO" id="GO:0005829">
    <property type="term" value="C:cytosol"/>
    <property type="evidence" value="ECO:0007669"/>
    <property type="project" value="TreeGrafter"/>
</dbReference>
<dbReference type="PANTHER" id="PTHR11712:SF336">
    <property type="entry name" value="3-OXOACYL-[ACYL-CARRIER-PROTEIN] SYNTHASE, MITOCHONDRIAL"/>
    <property type="match status" value="1"/>
</dbReference>
<evidence type="ECO:0000313" key="4">
    <source>
        <dbReference type="Proteomes" id="UP000199409"/>
    </source>
</evidence>
<dbReference type="Pfam" id="PF00109">
    <property type="entry name" value="ketoacyl-synt"/>
    <property type="match status" value="1"/>
</dbReference>
<sequence>MRMAIQGIGITGSFGSGVASFRAALQTGSDRSALAVDDSPRYRAGIEGLDEFIPKRALRRIDHFSRMTLLGACQALKDADLLAADRSRIGVAIASGYGALNTTFNFLDSYLDFGYSCSSPTHFSNSVHNAAAAHVSIQLKTTAPSLTVTQFEMSVPSALLSAQQWLAEGRVDQVLFGAVDESCEVLNYCREQFFGAGEKGPLRPFAFSEQSAVAGEGAVFFVLTRADHGANYGYVDEVILGNHLVCPLNLPQDDLFIIGADGHKECGSFYAELLNGRAAAAYAPLYGSFPAAAGFDLAAAAVSLGDRTLYASSDPVSSGVTSAIAPQKLDQGQLACLKFGSGGDYGLIRLSN</sequence>
<protein>
    <submittedName>
        <fullName evidence="3">3-oxoacyl-[acyl-carrier-protein] synthase II</fullName>
    </submittedName>
</protein>